<keyword evidence="2" id="KW-1185">Reference proteome</keyword>
<organism evidence="1 2">
    <name type="scientific">Stylonychia lemnae</name>
    <name type="common">Ciliate</name>
    <dbReference type="NCBI Taxonomy" id="5949"/>
    <lineage>
        <taxon>Eukaryota</taxon>
        <taxon>Sar</taxon>
        <taxon>Alveolata</taxon>
        <taxon>Ciliophora</taxon>
        <taxon>Intramacronucleata</taxon>
        <taxon>Spirotrichea</taxon>
        <taxon>Stichotrichia</taxon>
        <taxon>Sporadotrichida</taxon>
        <taxon>Oxytrichidae</taxon>
        <taxon>Stylonychinae</taxon>
        <taxon>Stylonychia</taxon>
    </lineage>
</organism>
<dbReference type="InParanoid" id="A0A077ZUY9"/>
<dbReference type="EMBL" id="CCKQ01002303">
    <property type="protein sequence ID" value="CDW73394.1"/>
    <property type="molecule type" value="Genomic_DNA"/>
</dbReference>
<name>A0A077ZUY9_STYLE</name>
<sequence>MEIQRSKQDIQGQSQTQVICRYNAYLDTIRDVVSRCNQRLIKHEVFNGKVKKAEIQYTKHQNKEYYIAITEQFKELKSKQKNVVNVQSTIQKKLGKSINLLATDYQICKQYKNFVFDEPLLSSSMIESVSTAQSLKQHQRIFNGQQNSVKKVKKFITEKPRVTGSIISQLEERAREGDRNSAKLEDIDSITGVDDKSTLALSQANNHNNIKRSVYMLHNNHHQRQYNQIQLTTYSQTESLSPIKEGFCQVKLPLIKRIDIYSREEKPIKKEVNQIMQNCKNRMRRISQDLQSDNTQMIILADRYGDKQDNRESQMKISDQEEYSDQDIMFSNPQTNTKVSLIDQGFSTDDLNIEINSKGYDAVNNFSPTFNNQPLFSKDYDILARSYQHNQAPLINNRNIFVPATDKIKKAKPNKSDNKNGLGKNERQSILNKVNLEGPPLLFGLDQNKTQRRIMNLAEVLGFKDFVLKRRMKDGLKCYELDKLQQILLDSNQQHFDFQRYQLSTNSSKENNILRLDSERINELPQIKQRLLSNRQINDIQSLIRMPEIQLQKITVDTIQQNVISNQKIKE</sequence>
<dbReference type="Proteomes" id="UP000039865">
    <property type="component" value="Unassembled WGS sequence"/>
</dbReference>
<proteinExistence type="predicted"/>
<dbReference type="AlphaFoldDB" id="A0A077ZUY9"/>
<evidence type="ECO:0000313" key="1">
    <source>
        <dbReference type="EMBL" id="CDW73394.1"/>
    </source>
</evidence>
<reference evidence="1 2" key="1">
    <citation type="submission" date="2014-06" db="EMBL/GenBank/DDBJ databases">
        <authorList>
            <person name="Swart Estienne"/>
        </authorList>
    </citation>
    <scope>NUCLEOTIDE SEQUENCE [LARGE SCALE GENOMIC DNA]</scope>
    <source>
        <strain evidence="1 2">130c</strain>
    </source>
</reference>
<protein>
    <submittedName>
        <fullName evidence="1">Uncharacterized protein</fullName>
    </submittedName>
</protein>
<accession>A0A077ZUY9</accession>
<gene>
    <name evidence="1" type="primary">Contig10933.g11685</name>
    <name evidence="1" type="ORF">STYLEM_2370</name>
</gene>
<evidence type="ECO:0000313" key="2">
    <source>
        <dbReference type="Proteomes" id="UP000039865"/>
    </source>
</evidence>